<reference evidence="4" key="1">
    <citation type="submission" date="2020-05" db="EMBL/GenBank/DDBJ databases">
        <authorList>
            <person name="Chiriac C."/>
            <person name="Salcher M."/>
            <person name="Ghai R."/>
            <person name="Kavagutti S V."/>
        </authorList>
    </citation>
    <scope>NUCLEOTIDE SEQUENCE</scope>
</reference>
<evidence type="ECO:0000313" key="2">
    <source>
        <dbReference type="EMBL" id="CAB4190562.1"/>
    </source>
</evidence>
<evidence type="ECO:0000313" key="4">
    <source>
        <dbReference type="EMBL" id="CAB4205212.1"/>
    </source>
</evidence>
<dbReference type="EMBL" id="LR797238">
    <property type="protein sequence ID" value="CAB4196292.1"/>
    <property type="molecule type" value="Genomic_DNA"/>
</dbReference>
<organism evidence="4">
    <name type="scientific">uncultured Caudovirales phage</name>
    <dbReference type="NCBI Taxonomy" id="2100421"/>
    <lineage>
        <taxon>Viruses</taxon>
        <taxon>Duplodnaviria</taxon>
        <taxon>Heunggongvirae</taxon>
        <taxon>Uroviricota</taxon>
        <taxon>Caudoviricetes</taxon>
        <taxon>Peduoviridae</taxon>
        <taxon>Maltschvirus</taxon>
        <taxon>Maltschvirus maltsch</taxon>
    </lineage>
</organism>
<evidence type="ECO:0000256" key="1">
    <source>
        <dbReference type="SAM" id="MobiDB-lite"/>
    </source>
</evidence>
<sequence length="206" mass="22735">MTVTRIEPTRKFPTPYDNSDEHSPTLIEEITVAANTAELQHALGAPLDIEQLDPVKASTLFNDALRGAPVKDRGVSNHAMAYAAAAFLRTYGQNVAFDAVQVRTAITTKLLEIANCGDTKHELRALELLGKHSDVGLFTERSEITINYKTPEDLEDAIKERVKRLLNADVIDITPINMDLDEEFGIAKPLNGPKPQTAWDVLDETL</sequence>
<feature type="region of interest" description="Disordered" evidence="1">
    <location>
        <begin position="1"/>
        <end position="21"/>
    </location>
</feature>
<proteinExistence type="predicted"/>
<gene>
    <name evidence="2" type="ORF">UFOVP1195_74</name>
    <name evidence="3" type="ORF">UFOVP1288_74</name>
    <name evidence="4" type="ORF">UFOVP1409_74</name>
</gene>
<accession>A0A6J5S913</accession>
<dbReference type="EMBL" id="LR797149">
    <property type="protein sequence ID" value="CAB4190562.1"/>
    <property type="molecule type" value="Genomic_DNA"/>
</dbReference>
<name>A0A6J5S913_9CAUD</name>
<evidence type="ECO:0000313" key="3">
    <source>
        <dbReference type="EMBL" id="CAB4196292.1"/>
    </source>
</evidence>
<protein>
    <submittedName>
        <fullName evidence="4">Uncharacterized protein</fullName>
    </submittedName>
</protein>
<dbReference type="EMBL" id="LR797352">
    <property type="protein sequence ID" value="CAB4205212.1"/>
    <property type="molecule type" value="Genomic_DNA"/>
</dbReference>